<sequence length="106" mass="12013">MKCWQYYCFVILKTVLGSGITRDNFAQVKTDYVIRTGGALLQKRSVIECSKACLKGANDCGFNYVKHDRQCACVTSDDLQRMSMETKPGASVYIHGQCTQEFQVRR</sequence>
<protein>
    <submittedName>
        <fullName evidence="1">Uncharacterized protein</fullName>
    </submittedName>
</protein>
<reference evidence="1" key="1">
    <citation type="journal article" date="2019" name="bioRxiv">
        <title>The Genome of the Zebra Mussel, Dreissena polymorpha: A Resource for Invasive Species Research.</title>
        <authorList>
            <person name="McCartney M.A."/>
            <person name="Auch B."/>
            <person name="Kono T."/>
            <person name="Mallez S."/>
            <person name="Zhang Y."/>
            <person name="Obille A."/>
            <person name="Becker A."/>
            <person name="Abrahante J.E."/>
            <person name="Garbe J."/>
            <person name="Badalamenti J.P."/>
            <person name="Herman A."/>
            <person name="Mangelson H."/>
            <person name="Liachko I."/>
            <person name="Sullivan S."/>
            <person name="Sone E.D."/>
            <person name="Koren S."/>
            <person name="Silverstein K.A.T."/>
            <person name="Beckman K.B."/>
            <person name="Gohl D.M."/>
        </authorList>
    </citation>
    <scope>NUCLEOTIDE SEQUENCE</scope>
    <source>
        <strain evidence="1">Duluth1</strain>
        <tissue evidence="1">Whole animal</tissue>
    </source>
</reference>
<keyword evidence="2" id="KW-1185">Reference proteome</keyword>
<reference evidence="1" key="2">
    <citation type="submission" date="2020-11" db="EMBL/GenBank/DDBJ databases">
        <authorList>
            <person name="McCartney M.A."/>
            <person name="Auch B."/>
            <person name="Kono T."/>
            <person name="Mallez S."/>
            <person name="Becker A."/>
            <person name="Gohl D.M."/>
            <person name="Silverstein K.A.T."/>
            <person name="Koren S."/>
            <person name="Bechman K.B."/>
            <person name="Herman A."/>
            <person name="Abrahante J.E."/>
            <person name="Garbe J."/>
        </authorList>
    </citation>
    <scope>NUCLEOTIDE SEQUENCE</scope>
    <source>
        <strain evidence="1">Duluth1</strain>
        <tissue evidence="1">Whole animal</tissue>
    </source>
</reference>
<comment type="caution">
    <text evidence="1">The sequence shown here is derived from an EMBL/GenBank/DDBJ whole genome shotgun (WGS) entry which is preliminary data.</text>
</comment>
<accession>A0A9D4LZ62</accession>
<organism evidence="1 2">
    <name type="scientific">Dreissena polymorpha</name>
    <name type="common">Zebra mussel</name>
    <name type="synonym">Mytilus polymorpha</name>
    <dbReference type="NCBI Taxonomy" id="45954"/>
    <lineage>
        <taxon>Eukaryota</taxon>
        <taxon>Metazoa</taxon>
        <taxon>Spiralia</taxon>
        <taxon>Lophotrochozoa</taxon>
        <taxon>Mollusca</taxon>
        <taxon>Bivalvia</taxon>
        <taxon>Autobranchia</taxon>
        <taxon>Heteroconchia</taxon>
        <taxon>Euheterodonta</taxon>
        <taxon>Imparidentia</taxon>
        <taxon>Neoheterodontei</taxon>
        <taxon>Myida</taxon>
        <taxon>Dreissenoidea</taxon>
        <taxon>Dreissenidae</taxon>
        <taxon>Dreissena</taxon>
    </lineage>
</organism>
<dbReference type="EMBL" id="JAIWYP010000002">
    <property type="protein sequence ID" value="KAH3866352.1"/>
    <property type="molecule type" value="Genomic_DNA"/>
</dbReference>
<proteinExistence type="predicted"/>
<dbReference type="AlphaFoldDB" id="A0A9D4LZ62"/>
<gene>
    <name evidence="1" type="ORF">DPMN_029414</name>
</gene>
<dbReference type="Proteomes" id="UP000828390">
    <property type="component" value="Unassembled WGS sequence"/>
</dbReference>
<evidence type="ECO:0000313" key="1">
    <source>
        <dbReference type="EMBL" id="KAH3866352.1"/>
    </source>
</evidence>
<evidence type="ECO:0000313" key="2">
    <source>
        <dbReference type="Proteomes" id="UP000828390"/>
    </source>
</evidence>
<name>A0A9D4LZ62_DREPO</name>